<feature type="domain" description="BPTI/Kunitz inhibitor" evidence="3">
    <location>
        <begin position="977"/>
        <end position="1025"/>
    </location>
</feature>
<evidence type="ECO:0000313" key="5">
    <source>
        <dbReference type="WBParaSite" id="Csp11.Scaffold630.g17628.t1"/>
    </source>
</evidence>
<evidence type="ECO:0000256" key="2">
    <source>
        <dbReference type="SAM" id="SignalP"/>
    </source>
</evidence>
<feature type="domain" description="BPTI/Kunitz inhibitor" evidence="3">
    <location>
        <begin position="260"/>
        <end position="311"/>
    </location>
</feature>
<protein>
    <submittedName>
        <fullName evidence="5">Kunitz/Bovine pancreatic trypsin inhibitor domain protein</fullName>
    </submittedName>
</protein>
<dbReference type="PANTHER" id="PTHR46339:SF9">
    <property type="entry name" value="BPTI_KUNITZ INHIBITOR DOMAIN-CONTAINING PROTEIN"/>
    <property type="match status" value="1"/>
</dbReference>
<dbReference type="CDD" id="cd22593">
    <property type="entry name" value="Kunitz_conkunitzin"/>
    <property type="match status" value="6"/>
</dbReference>
<accession>A0A1I7UN35</accession>
<feature type="domain" description="BPTI/Kunitz inhibitor" evidence="3">
    <location>
        <begin position="1170"/>
        <end position="1234"/>
    </location>
</feature>
<keyword evidence="4" id="KW-1185">Reference proteome</keyword>
<sequence>MSILYVDCLKLLSLFLLIKLIIADKIVKSPQITRSVNYEDFSLLCADGIPLLMEDHKPRPCQPRPWLKEQKCPTGFWCHEGQSEHSFYCCPSSRKFANRCHLPPAVGYGKQRMRRFYFDWKTDACHELQYSGIGGNENSFMEYEKCEQVCRGAGEPPISLPSNMKIMPKETTKEPKKLEKPEKDKKMVYPKEVAAPVSLKPPGVPTASPSDNVYEAFYTVSPKTSSTSTPPSTVLSTTVSTTKSTTTEPEIPEVFDPNPCILSPEKGFPGSVAVSMWYYDPSSTTCSPFMYLGKGGNSNRFETSEECLETCGIGKPTRKSCELPPAIGNGPFNIPRFYFDRVTKKCEPFFYSGRDGNDNRFFKKNKCERLCLRKKTKKKENIYEFTTTPSTQSNIYESTPMRIIQNLIASETRAQTTSTAAPSTDTRMNTDPYVYATPTPQIHITVEPWIERFTESSAIYEHSSTPHPTLIYEPRGETLPTIVPPSTTTPSIVDHVFSSLMNTQQQKLVEFVQPSTVQRPETPRKFSSHETIPFGQVEQQPVPMSAYGSAKPTVNQFGMKVEPYQTTDYMLPPGYPSSSVYLPQPAYPEVKTQNASVILSSTQPDKNTSFVIPASSVPSIPSSVDTSSHSYISNSFVGPIPPPSQPIVSEISNQSTGPTPVFPSEQVGPIPPPPSQPSQIGSLIAPSTSSQGPAPAPNPFIPTENSVQQTTHYVVPSQSSPPPEPFVISNPIPTLSPTAGPPPSSFNIYPLPSLSPPTTTISPLPTLLPPNISYVTSPPENNDSPCSRPIYGDATIMCENRQEICPIGTFCQIGQGQSICCPIMEEPPCQQAIEEGVGNILLRRWYFDPATRLCQPFYYKGFKGNQNNFMSFDTCNRACGSTNVCSGGSPQMSIHTHLLSCNSESDCPYSHDCIQSTPHNLCCPKVLQPAPVPIPAPPAVPYQIPQQPLPQQPIPQESSNLVIDFITPLPHPSNNLCDQPVDIGFGVMSEHRWAFSNGQCTSFLYGGQGGNMNNFLTRNDCVKTCQSPAPSPSSQCSQPAASGHGDQYLSRYFFSPEYRQCLHFIYSGDSGNQNNFETLTDCLETCVANGIKFSSLANSPMSPVPPPPTPPPPSFQFKPRNVCPQGDPLITVDGTPIQCDPSKAAKCPGDHVCSPRGNEAYCCPSPMNFCLQSRPPISVCSGPDFEPVREIRFTYDPLADRCVRFSFQNCRGAAFSPSGSLNNFVSNSQCNRLCCNQGYNLVYKRRLLMAMNDDPMIDEE</sequence>
<feature type="signal peptide" evidence="2">
    <location>
        <begin position="1"/>
        <end position="23"/>
    </location>
</feature>
<dbReference type="PANTHER" id="PTHR46339">
    <property type="entry name" value="PROTEIN CBG15282-RELATED"/>
    <property type="match status" value="1"/>
</dbReference>
<dbReference type="InterPro" id="IPR053014">
    <property type="entry name" value="Cuticle_assoc_divergent"/>
</dbReference>
<reference evidence="5" key="1">
    <citation type="submission" date="2016-11" db="UniProtKB">
        <authorList>
            <consortium name="WormBaseParasite"/>
        </authorList>
    </citation>
    <scope>IDENTIFICATION</scope>
</reference>
<feature type="region of interest" description="Disordered" evidence="1">
    <location>
        <begin position="225"/>
        <end position="256"/>
    </location>
</feature>
<dbReference type="Pfam" id="PF14625">
    <property type="entry name" value="Lustrin_cystein"/>
    <property type="match status" value="3"/>
</dbReference>
<dbReference type="Proteomes" id="UP000095282">
    <property type="component" value="Unplaced"/>
</dbReference>
<dbReference type="InterPro" id="IPR002223">
    <property type="entry name" value="Kunitz_BPTI"/>
</dbReference>
<dbReference type="WBParaSite" id="Csp11.Scaffold630.g17628.t1">
    <property type="protein sequence ID" value="Csp11.Scaffold630.g17628.t1"/>
    <property type="gene ID" value="Csp11.Scaffold630.g17628"/>
</dbReference>
<dbReference type="eggNOG" id="KOG4295">
    <property type="taxonomic scope" value="Eukaryota"/>
</dbReference>
<feature type="domain" description="BPTI/Kunitz inhibitor" evidence="3">
    <location>
        <begin position="829"/>
        <end position="879"/>
    </location>
</feature>
<dbReference type="PROSITE" id="PS50279">
    <property type="entry name" value="BPTI_KUNITZ_2"/>
    <property type="match status" value="7"/>
</dbReference>
<evidence type="ECO:0000313" key="4">
    <source>
        <dbReference type="Proteomes" id="UP000095282"/>
    </source>
</evidence>
<dbReference type="InterPro" id="IPR028150">
    <property type="entry name" value="Lustrin_cystein"/>
</dbReference>
<feature type="domain" description="BPTI/Kunitz inhibitor" evidence="3">
    <location>
        <begin position="1036"/>
        <end position="1086"/>
    </location>
</feature>
<dbReference type="InterPro" id="IPR036880">
    <property type="entry name" value="Kunitz_BPTI_sf"/>
</dbReference>
<dbReference type="SUPFAM" id="SSF57362">
    <property type="entry name" value="BPTI-like"/>
    <property type="match status" value="7"/>
</dbReference>
<dbReference type="SMART" id="SM00131">
    <property type="entry name" value="KU"/>
    <property type="match status" value="7"/>
</dbReference>
<evidence type="ECO:0000259" key="3">
    <source>
        <dbReference type="PROSITE" id="PS50279"/>
    </source>
</evidence>
<feature type="domain" description="BPTI/Kunitz inhibitor" evidence="3">
    <location>
        <begin position="321"/>
        <end position="371"/>
    </location>
</feature>
<feature type="region of interest" description="Disordered" evidence="1">
    <location>
        <begin position="642"/>
        <end position="704"/>
    </location>
</feature>
<dbReference type="STRING" id="1561998.A0A1I7UN35"/>
<feature type="compositionally biased region" description="Low complexity" evidence="1">
    <location>
        <begin position="225"/>
        <end position="247"/>
    </location>
</feature>
<keyword evidence="2" id="KW-0732">Signal</keyword>
<organism evidence="4 5">
    <name type="scientific">Caenorhabditis tropicalis</name>
    <dbReference type="NCBI Taxonomy" id="1561998"/>
    <lineage>
        <taxon>Eukaryota</taxon>
        <taxon>Metazoa</taxon>
        <taxon>Ecdysozoa</taxon>
        <taxon>Nematoda</taxon>
        <taxon>Chromadorea</taxon>
        <taxon>Rhabditida</taxon>
        <taxon>Rhabditina</taxon>
        <taxon>Rhabditomorpha</taxon>
        <taxon>Rhabditoidea</taxon>
        <taxon>Rhabditidae</taxon>
        <taxon>Peloderinae</taxon>
        <taxon>Caenorhabditis</taxon>
    </lineage>
</organism>
<feature type="domain" description="BPTI/Kunitz inhibitor" evidence="3">
    <location>
        <begin position="100"/>
        <end position="150"/>
    </location>
</feature>
<dbReference type="InterPro" id="IPR006150">
    <property type="entry name" value="Cys_repeat_1"/>
</dbReference>
<feature type="compositionally biased region" description="Polar residues" evidence="1">
    <location>
        <begin position="646"/>
        <end position="658"/>
    </location>
</feature>
<name>A0A1I7UN35_9PELO</name>
<dbReference type="GO" id="GO:0004867">
    <property type="term" value="F:serine-type endopeptidase inhibitor activity"/>
    <property type="evidence" value="ECO:0007669"/>
    <property type="project" value="InterPro"/>
</dbReference>
<feature type="chain" id="PRO_5009309090" evidence="2">
    <location>
        <begin position="24"/>
        <end position="1260"/>
    </location>
</feature>
<evidence type="ECO:0000256" key="1">
    <source>
        <dbReference type="SAM" id="MobiDB-lite"/>
    </source>
</evidence>
<dbReference type="SMART" id="SM00289">
    <property type="entry name" value="WR1"/>
    <property type="match status" value="4"/>
</dbReference>
<dbReference type="Pfam" id="PF00014">
    <property type="entry name" value="Kunitz_BPTI"/>
    <property type="match status" value="6"/>
</dbReference>
<proteinExistence type="predicted"/>
<dbReference type="Gene3D" id="4.10.410.10">
    <property type="entry name" value="Pancreatic trypsin inhibitor Kunitz domain"/>
    <property type="match status" value="7"/>
</dbReference>
<dbReference type="AlphaFoldDB" id="A0A1I7UN35"/>